<protein>
    <submittedName>
        <fullName evidence="2">Uncharacterized protein</fullName>
    </submittedName>
</protein>
<reference evidence="2 3" key="1">
    <citation type="journal article" date="2019" name="Int. J. Syst. Evol. Microbiol.">
        <title>The Global Catalogue of Microorganisms (GCM) 10K type strain sequencing project: providing services to taxonomists for standard genome sequencing and annotation.</title>
        <authorList>
            <consortium name="The Broad Institute Genomics Platform"/>
            <consortium name="The Broad Institute Genome Sequencing Center for Infectious Disease"/>
            <person name="Wu L."/>
            <person name="Ma J."/>
        </authorList>
    </citation>
    <scope>NUCLEOTIDE SEQUENCE [LARGE SCALE GENOMIC DNA]</scope>
    <source>
        <strain evidence="2 3">JCM 11813</strain>
    </source>
</reference>
<keyword evidence="1" id="KW-0812">Transmembrane</keyword>
<sequence>MTDSSLSLLDRLDRTPVPPAPLDDLLTAGRAARRRRRRAVGAGAIAAVLILTGGAAGAARLVSGSDRAGSPADDTPGVTDLPVRVTDVLPTFASIPGHPPWGVAVRAAWDPDEHTLMYITEMGYSSSCPPTATAAMTSHGTVRMAVVGGYDGDGPCTADARRFAVVVDDVATLPAHLVVTEDGAPHEVPFMTNGVGTMHGATDRP</sequence>
<keyword evidence="1" id="KW-1133">Transmembrane helix</keyword>
<dbReference type="RefSeq" id="WP_343904954.1">
    <property type="nucleotide sequence ID" value="NZ_BAAAJE010000001.1"/>
</dbReference>
<name>A0ABN1U7S8_9ACTN</name>
<accession>A0ABN1U7S8</accession>
<evidence type="ECO:0000313" key="3">
    <source>
        <dbReference type="Proteomes" id="UP001499979"/>
    </source>
</evidence>
<keyword evidence="3" id="KW-1185">Reference proteome</keyword>
<evidence type="ECO:0000313" key="2">
    <source>
        <dbReference type="EMBL" id="GAA1126552.1"/>
    </source>
</evidence>
<evidence type="ECO:0000256" key="1">
    <source>
        <dbReference type="SAM" id="Phobius"/>
    </source>
</evidence>
<dbReference type="EMBL" id="BAAAJE010000001">
    <property type="protein sequence ID" value="GAA1126552.1"/>
    <property type="molecule type" value="Genomic_DNA"/>
</dbReference>
<keyword evidence="1" id="KW-0472">Membrane</keyword>
<proteinExistence type="predicted"/>
<organism evidence="2 3">
    <name type="scientific">Nocardioides aquiterrae</name>
    <dbReference type="NCBI Taxonomy" id="203799"/>
    <lineage>
        <taxon>Bacteria</taxon>
        <taxon>Bacillati</taxon>
        <taxon>Actinomycetota</taxon>
        <taxon>Actinomycetes</taxon>
        <taxon>Propionibacteriales</taxon>
        <taxon>Nocardioidaceae</taxon>
        <taxon>Nocardioides</taxon>
    </lineage>
</organism>
<dbReference type="Proteomes" id="UP001499979">
    <property type="component" value="Unassembled WGS sequence"/>
</dbReference>
<comment type="caution">
    <text evidence="2">The sequence shown here is derived from an EMBL/GenBank/DDBJ whole genome shotgun (WGS) entry which is preliminary data.</text>
</comment>
<feature type="transmembrane region" description="Helical" evidence="1">
    <location>
        <begin position="39"/>
        <end position="62"/>
    </location>
</feature>
<gene>
    <name evidence="2" type="ORF">GCM10009606_02760</name>
</gene>